<dbReference type="Pfam" id="PF07645">
    <property type="entry name" value="EGF_CA"/>
    <property type="match status" value="1"/>
</dbReference>
<dbReference type="EMBL" id="JBEAFC010000008">
    <property type="protein sequence ID" value="KAL1542927.1"/>
    <property type="molecule type" value="Genomic_DNA"/>
</dbReference>
<dbReference type="CDD" id="cd00053">
    <property type="entry name" value="EGF"/>
    <property type="match status" value="1"/>
</dbReference>
<dbReference type="SMART" id="SM00179">
    <property type="entry name" value="EGF_CA"/>
    <property type="match status" value="3"/>
</dbReference>
<feature type="domain" description="EGF-like" evidence="23">
    <location>
        <begin position="556"/>
        <end position="602"/>
    </location>
</feature>
<dbReference type="SUPFAM" id="SSF57196">
    <property type="entry name" value="EGF/Laminin"/>
    <property type="match status" value="1"/>
</dbReference>
<evidence type="ECO:0000256" key="2">
    <source>
        <dbReference type="ARBA" id="ARBA00022527"/>
    </source>
</evidence>
<feature type="transmembrane region" description="Helical" evidence="20">
    <location>
        <begin position="658"/>
        <end position="680"/>
    </location>
</feature>
<dbReference type="Gene3D" id="2.10.25.10">
    <property type="entry name" value="Laminin"/>
    <property type="match status" value="2"/>
</dbReference>
<keyword evidence="15" id="KW-0325">Glycoprotein</keyword>
<dbReference type="CDD" id="cd14066">
    <property type="entry name" value="STKc_IRAK"/>
    <property type="match status" value="1"/>
</dbReference>
<feature type="domain" description="EGF-like" evidence="23">
    <location>
        <begin position="603"/>
        <end position="639"/>
    </location>
</feature>
<keyword evidence="25" id="KW-1185">Reference proteome</keyword>
<accession>A0ABD1GG60</accession>
<name>A0ABD1GG60_SALDI</name>
<feature type="chain" id="PRO_5044773980" evidence="21">
    <location>
        <begin position="22"/>
        <end position="1060"/>
    </location>
</feature>
<dbReference type="Gene3D" id="3.30.200.20">
    <property type="entry name" value="Phosphorylase Kinase, domain 1"/>
    <property type="match status" value="1"/>
</dbReference>
<keyword evidence="10" id="KW-0418">Kinase</keyword>
<dbReference type="GO" id="GO:0005524">
    <property type="term" value="F:ATP binding"/>
    <property type="evidence" value="ECO:0007669"/>
    <property type="project" value="UniProtKB-KW"/>
</dbReference>
<dbReference type="Pfam" id="PF00069">
    <property type="entry name" value="Pkinase"/>
    <property type="match status" value="1"/>
</dbReference>
<evidence type="ECO:0000313" key="24">
    <source>
        <dbReference type="EMBL" id="KAL1542927.1"/>
    </source>
</evidence>
<comment type="subcellular location">
    <subcellularLocation>
        <location evidence="1">Membrane</location>
        <topology evidence="1">Single-pass type I membrane protein</topology>
    </subcellularLocation>
</comment>
<keyword evidence="5" id="KW-0808">Transferase</keyword>
<evidence type="ECO:0000259" key="22">
    <source>
        <dbReference type="PROSITE" id="PS50011"/>
    </source>
</evidence>
<evidence type="ECO:0000256" key="18">
    <source>
        <dbReference type="ARBA" id="ARBA00058961"/>
    </source>
</evidence>
<dbReference type="InterPro" id="IPR025287">
    <property type="entry name" value="WAK_GUB"/>
</dbReference>
<sequence>MAFQLIPVVISFLLFPTSISAAGLVAKHGCPDRCGNLSIPYPFGVGPGCYLDPSFNISCITSTDPPKAYITILDKEVIEINETYVRVKYPSFVASACYDGLREFEKYDAPVNLSGTQYTLSSENWLTAIGCDSMVMGTDQPNGSLVGSSCASFCSERNHTGGVGHCPDNGFWSVLGNGCCRAPITGGSSFLKAELTDLGGELVGGRVFPCSYAFIQESRSGSGNQSVFSYKLEFLQNNSKVFSDELMETTMAPVPVVRLSWRIGNKNCSQQLSNDTSYACRDRSICVDKYKVEGYYCSCFQGYKGNPYLNGGCQAYSIPVAKPGCQDQCGNLSIPYPFGIGPNCYMDPSFEINCNASTNPPKAYLSALNAEINDLNQSQIRVNYPKLAFACYNSSESQSLIIDLTETQFTLSTQNVLTALGCDDMAVAYGKSNNARFVGGSCAASCSHSDDIDNYGSCARFYTFSTGFNWYVPAIGCCQTPISRGIAYLEANLTDLSRKWRRRKLYPCSYAFIAEKTEFLFYPFEYLSNSTAPLLDDYYVEPVLVLDWRIGKENCNVAERKSTSYGCKGNTTCVDFDGNVGGYRCNCLQGYQGNPYLGQGCQDIDECGDDTTNPCILNSMCINTPGSVTCVCTEGFSGDGKKDGKGCIRLTESKSKTIILTGMGSAIGLLLFLLACFGLYKMLKKRKEKMVKEKFFKRNGGLLLQQQTNEGALGKTKVFPSQELEVATDYFNESRILGRGGQGTVYKGMLSDGKIVAVKKSKLVEENQLEQFINEVVILSQINHRNVVKLLGCCLETEVPLLVYEFMPNGTLFELIHDPNNEFPISWSMRLKIASDIAGALAYLHYASYMPIYHRDIKSSNILLDEKYVVKVSDFGTSRSVNADQTHLTTMVKGTFGYLDPEYFQSSQFTEKSDVYSFGVVIVELLTGQRAISMGQTDEDRSLATRFLTCMEEKCLDKILDPQVLEQGRMEEVLLVARLAQRCLNLKGKRRPTMKEVSTELESFRISQMSCSIVKEEFEDETVFEVEPVSFSDIEYSWTVSYKSPSASSSDAHPLMPAKT</sequence>
<dbReference type="Pfam" id="PF13947">
    <property type="entry name" value="GUB_WAK_bind"/>
    <property type="match status" value="2"/>
</dbReference>
<dbReference type="InterPro" id="IPR000742">
    <property type="entry name" value="EGF"/>
</dbReference>
<dbReference type="SMART" id="SM00220">
    <property type="entry name" value="S_TKc"/>
    <property type="match status" value="1"/>
</dbReference>
<dbReference type="FunFam" id="3.30.200.20:FF:000043">
    <property type="entry name" value="Wall-associated receptor kinase 2"/>
    <property type="match status" value="1"/>
</dbReference>
<comment type="catalytic activity">
    <reaction evidence="17">
        <text>L-threonyl-[protein] + ATP = O-phospho-L-threonyl-[protein] + ADP + H(+)</text>
        <dbReference type="Rhea" id="RHEA:46608"/>
        <dbReference type="Rhea" id="RHEA-COMP:11060"/>
        <dbReference type="Rhea" id="RHEA-COMP:11605"/>
        <dbReference type="ChEBI" id="CHEBI:15378"/>
        <dbReference type="ChEBI" id="CHEBI:30013"/>
        <dbReference type="ChEBI" id="CHEBI:30616"/>
        <dbReference type="ChEBI" id="CHEBI:61977"/>
        <dbReference type="ChEBI" id="CHEBI:456216"/>
    </reaction>
</comment>
<evidence type="ECO:0000256" key="1">
    <source>
        <dbReference type="ARBA" id="ARBA00004479"/>
    </source>
</evidence>
<dbReference type="PANTHER" id="PTHR27005:SF515">
    <property type="entry name" value="WALL-ASSOCIATED RECEPTOR KINASE-LIKE 10-RELATED"/>
    <property type="match status" value="1"/>
</dbReference>
<keyword evidence="9" id="KW-0547">Nucleotide-binding</keyword>
<dbReference type="Gene3D" id="1.10.510.10">
    <property type="entry name" value="Transferase(Phosphotransferase) domain 1"/>
    <property type="match status" value="1"/>
</dbReference>
<keyword evidence="7 21" id="KW-0732">Signal</keyword>
<evidence type="ECO:0000256" key="9">
    <source>
        <dbReference type="ARBA" id="ARBA00022741"/>
    </source>
</evidence>
<keyword evidence="2" id="KW-0723">Serine/threonine-protein kinase</keyword>
<evidence type="ECO:0000256" key="14">
    <source>
        <dbReference type="ARBA" id="ARBA00023157"/>
    </source>
</evidence>
<evidence type="ECO:0000256" key="16">
    <source>
        <dbReference type="ARBA" id="ARBA00047558"/>
    </source>
</evidence>
<dbReference type="FunFam" id="2.10.25.10:FF:000038">
    <property type="entry name" value="Fibrillin 2"/>
    <property type="match status" value="1"/>
</dbReference>
<evidence type="ECO:0000313" key="25">
    <source>
        <dbReference type="Proteomes" id="UP001567538"/>
    </source>
</evidence>
<evidence type="ECO:0000256" key="10">
    <source>
        <dbReference type="ARBA" id="ARBA00022777"/>
    </source>
</evidence>
<dbReference type="PANTHER" id="PTHR27005">
    <property type="entry name" value="WALL-ASSOCIATED RECEPTOR KINASE-LIKE 21"/>
    <property type="match status" value="1"/>
</dbReference>
<dbReference type="PROSITE" id="PS00108">
    <property type="entry name" value="PROTEIN_KINASE_ST"/>
    <property type="match status" value="1"/>
</dbReference>
<dbReference type="GO" id="GO:0016020">
    <property type="term" value="C:membrane"/>
    <property type="evidence" value="ECO:0007669"/>
    <property type="project" value="UniProtKB-SubCell"/>
</dbReference>
<evidence type="ECO:0000256" key="15">
    <source>
        <dbReference type="ARBA" id="ARBA00023180"/>
    </source>
</evidence>
<evidence type="ECO:0000256" key="6">
    <source>
        <dbReference type="ARBA" id="ARBA00022692"/>
    </source>
</evidence>
<keyword evidence="6 20" id="KW-0812">Transmembrane</keyword>
<dbReference type="InterPro" id="IPR008271">
    <property type="entry name" value="Ser/Thr_kinase_AS"/>
</dbReference>
<evidence type="ECO:0000256" key="5">
    <source>
        <dbReference type="ARBA" id="ARBA00022679"/>
    </source>
</evidence>
<keyword evidence="8" id="KW-0677">Repeat</keyword>
<reference evidence="24 25" key="1">
    <citation type="submission" date="2024-06" db="EMBL/GenBank/DDBJ databases">
        <title>A chromosome level genome sequence of Diviner's sage (Salvia divinorum).</title>
        <authorList>
            <person name="Ford S.A."/>
            <person name="Ro D.-K."/>
            <person name="Ness R.W."/>
            <person name="Phillips M.A."/>
        </authorList>
    </citation>
    <scope>NUCLEOTIDE SEQUENCE [LARGE SCALE GENOMIC DNA]</scope>
    <source>
        <strain evidence="24">SAF-2024a</strain>
        <tissue evidence="24">Leaf</tissue>
    </source>
</reference>
<dbReference type="InterPro" id="IPR045274">
    <property type="entry name" value="WAK-like"/>
</dbReference>
<evidence type="ECO:0000259" key="23">
    <source>
        <dbReference type="PROSITE" id="PS50026"/>
    </source>
</evidence>
<evidence type="ECO:0000256" key="19">
    <source>
        <dbReference type="PROSITE-ProRule" id="PRU00076"/>
    </source>
</evidence>
<dbReference type="Proteomes" id="UP001567538">
    <property type="component" value="Unassembled WGS sequence"/>
</dbReference>
<keyword evidence="11" id="KW-0067">ATP-binding</keyword>
<dbReference type="PROSITE" id="PS50011">
    <property type="entry name" value="PROTEIN_KINASE_DOM"/>
    <property type="match status" value="1"/>
</dbReference>
<evidence type="ECO:0000256" key="8">
    <source>
        <dbReference type="ARBA" id="ARBA00022737"/>
    </source>
</evidence>
<comment type="function">
    <text evidence="18">Serine/threonine-protein kinase that may function as a signaling receptor of extracellular matrix component. Binding to pectin may have significance in the control of cell expansion, morphogenesis and development.</text>
</comment>
<dbReference type="InterPro" id="IPR011009">
    <property type="entry name" value="Kinase-like_dom_sf"/>
</dbReference>
<gene>
    <name evidence="24" type="ORF">AAHA92_19958</name>
</gene>
<evidence type="ECO:0000256" key="12">
    <source>
        <dbReference type="ARBA" id="ARBA00022989"/>
    </source>
</evidence>
<evidence type="ECO:0000256" key="4">
    <source>
        <dbReference type="ARBA" id="ARBA00022553"/>
    </source>
</evidence>
<dbReference type="InterPro" id="IPR001881">
    <property type="entry name" value="EGF-like_Ca-bd_dom"/>
</dbReference>
<organism evidence="24 25">
    <name type="scientific">Salvia divinorum</name>
    <name type="common">Maria pastora</name>
    <name type="synonym">Diviner's sage</name>
    <dbReference type="NCBI Taxonomy" id="28513"/>
    <lineage>
        <taxon>Eukaryota</taxon>
        <taxon>Viridiplantae</taxon>
        <taxon>Streptophyta</taxon>
        <taxon>Embryophyta</taxon>
        <taxon>Tracheophyta</taxon>
        <taxon>Spermatophyta</taxon>
        <taxon>Magnoliopsida</taxon>
        <taxon>eudicotyledons</taxon>
        <taxon>Gunneridae</taxon>
        <taxon>Pentapetalae</taxon>
        <taxon>asterids</taxon>
        <taxon>lamiids</taxon>
        <taxon>Lamiales</taxon>
        <taxon>Lamiaceae</taxon>
        <taxon>Nepetoideae</taxon>
        <taxon>Mentheae</taxon>
        <taxon>Salviinae</taxon>
        <taxon>Salvia</taxon>
        <taxon>Salvia subgen. Calosphace</taxon>
    </lineage>
</organism>
<dbReference type="FunFam" id="1.10.510.10:FF:000084">
    <property type="entry name" value="Wall-associated receptor kinase 2"/>
    <property type="match status" value="1"/>
</dbReference>
<dbReference type="InterPro" id="IPR000719">
    <property type="entry name" value="Prot_kinase_dom"/>
</dbReference>
<keyword evidence="12 20" id="KW-1133">Transmembrane helix</keyword>
<dbReference type="SUPFAM" id="SSF56112">
    <property type="entry name" value="Protein kinase-like (PK-like)"/>
    <property type="match status" value="1"/>
</dbReference>
<evidence type="ECO:0000256" key="20">
    <source>
        <dbReference type="SAM" id="Phobius"/>
    </source>
</evidence>
<evidence type="ECO:0000256" key="17">
    <source>
        <dbReference type="ARBA" id="ARBA00047951"/>
    </source>
</evidence>
<evidence type="ECO:0000256" key="11">
    <source>
        <dbReference type="ARBA" id="ARBA00022840"/>
    </source>
</evidence>
<comment type="caution">
    <text evidence="24">The sequence shown here is derived from an EMBL/GenBank/DDBJ whole genome shotgun (WGS) entry which is preliminary data.</text>
</comment>
<evidence type="ECO:0000256" key="3">
    <source>
        <dbReference type="ARBA" id="ARBA00022536"/>
    </source>
</evidence>
<dbReference type="GO" id="GO:0004674">
    <property type="term" value="F:protein serine/threonine kinase activity"/>
    <property type="evidence" value="ECO:0007669"/>
    <property type="project" value="UniProtKB-KW"/>
</dbReference>
<dbReference type="SMART" id="SM00181">
    <property type="entry name" value="EGF"/>
    <property type="match status" value="3"/>
</dbReference>
<dbReference type="InterPro" id="IPR049883">
    <property type="entry name" value="NOTCH1_EGF-like"/>
</dbReference>
<keyword evidence="14" id="KW-1015">Disulfide bond</keyword>
<comment type="catalytic activity">
    <reaction evidence="16">
        <text>L-seryl-[protein] + ATP = O-phospho-L-seryl-[protein] + ADP + H(+)</text>
        <dbReference type="Rhea" id="RHEA:17989"/>
        <dbReference type="Rhea" id="RHEA-COMP:9863"/>
        <dbReference type="Rhea" id="RHEA-COMP:11604"/>
        <dbReference type="ChEBI" id="CHEBI:15378"/>
        <dbReference type="ChEBI" id="CHEBI:29999"/>
        <dbReference type="ChEBI" id="CHEBI:30616"/>
        <dbReference type="ChEBI" id="CHEBI:83421"/>
        <dbReference type="ChEBI" id="CHEBI:456216"/>
    </reaction>
</comment>
<keyword evidence="13 20" id="KW-0472">Membrane</keyword>
<dbReference type="CDD" id="cd00054">
    <property type="entry name" value="EGF_CA"/>
    <property type="match status" value="1"/>
</dbReference>
<evidence type="ECO:0000256" key="7">
    <source>
        <dbReference type="ARBA" id="ARBA00022729"/>
    </source>
</evidence>
<keyword evidence="4" id="KW-0597">Phosphoprotein</keyword>
<keyword evidence="3 19" id="KW-0245">EGF-like domain</keyword>
<dbReference type="PROSITE" id="PS50026">
    <property type="entry name" value="EGF_3"/>
    <property type="match status" value="2"/>
</dbReference>
<feature type="signal peptide" evidence="21">
    <location>
        <begin position="1"/>
        <end position="21"/>
    </location>
</feature>
<feature type="domain" description="Protein kinase" evidence="22">
    <location>
        <begin position="731"/>
        <end position="1005"/>
    </location>
</feature>
<evidence type="ECO:0000256" key="21">
    <source>
        <dbReference type="SAM" id="SignalP"/>
    </source>
</evidence>
<dbReference type="AlphaFoldDB" id="A0ABD1GG60"/>
<protein>
    <submittedName>
        <fullName evidence="24">Wall-associated receptor kinase-like 8</fullName>
    </submittedName>
</protein>
<comment type="caution">
    <text evidence="19">Lacks conserved residue(s) required for the propagation of feature annotation.</text>
</comment>
<evidence type="ECO:0000256" key="13">
    <source>
        <dbReference type="ARBA" id="ARBA00023136"/>
    </source>
</evidence>
<proteinExistence type="predicted"/>